<keyword evidence="2" id="KW-1185">Reference proteome</keyword>
<proteinExistence type="predicted"/>
<accession>A0A7G9VYS7</accession>
<dbReference type="KEGG" id="vg:80402026"/>
<evidence type="ECO:0000313" key="2">
    <source>
        <dbReference type="Proteomes" id="UP000516075"/>
    </source>
</evidence>
<organism evidence="1">
    <name type="scientific">Methanocaldococcus fervens tailed virus 1</name>
    <dbReference type="NCBI Taxonomy" id="2759191"/>
    <lineage>
        <taxon>Viruses</taxon>
        <taxon>Duplodnaviria</taxon>
        <taxon>Heunggongvirae</taxon>
        <taxon>Uroviricota</taxon>
        <taxon>Caudoviricetes</taxon>
        <taxon>Fervensviridae</taxon>
        <taxon>Deepoceanvirus</taxon>
        <taxon>Deepoceanvirus guaymasense</taxon>
    </lineage>
</organism>
<dbReference type="Proteomes" id="UP000516075">
    <property type="component" value="Segment"/>
</dbReference>
<sequence>MKTIIVDKSVSLNIEYSINAIDQCNITSLKDLQIQPFDSVEVIWNDKTIFRGYCIDARLSQAFGQQQYEYTINSPLWILSQQKTDAKTTFLQLFLQECCDLCDLELDYQFSTNPLIYIEEGKYFDALKKCILYTKNYNTRFYVDYDQNKLIFTDKIDDDKFYPLAKCVGYEFEWDTEIINQVIW</sequence>
<protein>
    <submittedName>
        <fullName evidence="1">Uncharacterized protein</fullName>
    </submittedName>
</protein>
<reference evidence="1" key="1">
    <citation type="submission" date="2020-07" db="EMBL/GenBank/DDBJ databases">
        <title>The first head-tailed virus, MFTV1, produced by a hyperthermophilic deep-sea methanogen.</title>
        <authorList>
            <person name="Thiroux S."/>
            <person name="Dupont S."/>
            <person name="Nesbo C.L."/>
            <person name="Bienvenu N."/>
            <person name="Krupovic M."/>
            <person name="L'Haridon S."/>
            <person name="Marie D."/>
            <person name="Forterre P."/>
            <person name="Godfroy A."/>
            <person name="Geslin C."/>
        </authorList>
    </citation>
    <scope>NUCLEOTIDE SEQUENCE [LARGE SCALE GENOMIC DNA]</scope>
</reference>
<evidence type="ECO:0000313" key="1">
    <source>
        <dbReference type="EMBL" id="QNO11492.1"/>
    </source>
</evidence>
<dbReference type="EMBL" id="MT711370">
    <property type="protein sequence ID" value="QNO11492.1"/>
    <property type="molecule type" value="Genomic_DNA"/>
</dbReference>
<dbReference type="GeneID" id="80402026"/>
<dbReference type="RefSeq" id="YP_010772317.1">
    <property type="nucleotide sequence ID" value="NC_074641.1"/>
</dbReference>
<name>A0A7G9VYS7_9CAUD</name>